<name>A0A409VI20_9AGAR</name>
<comment type="subcellular location">
    <subcellularLocation>
        <location evidence="1">Membrane</location>
        <topology evidence="1">Multi-pass membrane protein</topology>
    </subcellularLocation>
</comment>
<dbReference type="InParanoid" id="A0A409VI20"/>
<dbReference type="InterPro" id="IPR006603">
    <property type="entry name" value="PQ-loop_rpt"/>
</dbReference>
<dbReference type="SMART" id="SM00679">
    <property type="entry name" value="CTNS"/>
    <property type="match status" value="2"/>
</dbReference>
<feature type="transmembrane region" description="Helical" evidence="7">
    <location>
        <begin position="67"/>
        <end position="88"/>
    </location>
</feature>
<evidence type="ECO:0000256" key="1">
    <source>
        <dbReference type="ARBA" id="ARBA00004141"/>
    </source>
</evidence>
<dbReference type="Pfam" id="PF04193">
    <property type="entry name" value="PQ-loop"/>
    <property type="match status" value="2"/>
</dbReference>
<accession>A0A409VI20</accession>
<evidence type="ECO:0000313" key="9">
    <source>
        <dbReference type="Proteomes" id="UP000284706"/>
    </source>
</evidence>
<dbReference type="OrthoDB" id="8048523at2759"/>
<sequence length="281" mass="31469">MLSGDSLSSILGWISIACWIVVYSPQIYENYTLQSGEGLSVLFVVIWLLGDLTNLTGALLAGLLPTVILLAAYYTTCDAILLFQIYYYRWKNRRLLRSQGPERNGERAPLLGDEAQVPGHTHVADEEPVPAKILVIRYLGALLFVVAVGIAAWWLSQDEETHLVDPPREGKKWWYIQLLGWSSASLFLGARIPQIFKNFKTRCEGLSPALFFFAIFGNTTYALSICAKSMDKDYLITNGGWLAGICLRFLILHSVINKSFSRDSPITDIQMRFILGRGANL</sequence>
<evidence type="ECO:0000256" key="4">
    <source>
        <dbReference type="ARBA" id="ARBA00023136"/>
    </source>
</evidence>
<feature type="transmembrane region" description="Helical" evidence="7">
    <location>
        <begin position="205"/>
        <end position="223"/>
    </location>
</feature>
<proteinExistence type="inferred from homology"/>
<dbReference type="Proteomes" id="UP000284706">
    <property type="component" value="Unassembled WGS sequence"/>
</dbReference>
<keyword evidence="3 7" id="KW-1133">Transmembrane helix</keyword>
<comment type="similarity">
    <text evidence="5">Belongs to the laat-1 family.</text>
</comment>
<evidence type="ECO:0008006" key="10">
    <source>
        <dbReference type="Google" id="ProtNLM"/>
    </source>
</evidence>
<feature type="transmembrane region" description="Helical" evidence="7">
    <location>
        <begin position="235"/>
        <end position="256"/>
    </location>
</feature>
<evidence type="ECO:0000256" key="7">
    <source>
        <dbReference type="SAM" id="Phobius"/>
    </source>
</evidence>
<dbReference type="GO" id="GO:0098852">
    <property type="term" value="C:lytic vacuole membrane"/>
    <property type="evidence" value="ECO:0007669"/>
    <property type="project" value="UniProtKB-ARBA"/>
</dbReference>
<dbReference type="AlphaFoldDB" id="A0A409VI20"/>
<dbReference type="FunFam" id="1.20.1280.290:FF:000009">
    <property type="entry name" value="PQ loop repeat family protein"/>
    <property type="match status" value="1"/>
</dbReference>
<reference evidence="8 9" key="1">
    <citation type="journal article" date="2018" name="Evol. Lett.">
        <title>Horizontal gene cluster transfer increased hallucinogenic mushroom diversity.</title>
        <authorList>
            <person name="Reynolds H.T."/>
            <person name="Vijayakumar V."/>
            <person name="Gluck-Thaler E."/>
            <person name="Korotkin H.B."/>
            <person name="Matheny P.B."/>
            <person name="Slot J.C."/>
        </authorList>
    </citation>
    <scope>NUCLEOTIDE SEQUENCE [LARGE SCALE GENOMIC DNA]</scope>
    <source>
        <strain evidence="8 9">SRW20</strain>
    </source>
</reference>
<evidence type="ECO:0000256" key="5">
    <source>
        <dbReference type="ARBA" id="ARBA00038039"/>
    </source>
</evidence>
<evidence type="ECO:0000256" key="2">
    <source>
        <dbReference type="ARBA" id="ARBA00022692"/>
    </source>
</evidence>
<dbReference type="GO" id="GO:0015174">
    <property type="term" value="F:basic amino acid transmembrane transporter activity"/>
    <property type="evidence" value="ECO:0007669"/>
    <property type="project" value="UniProtKB-ARBA"/>
</dbReference>
<feature type="transmembrane region" description="Helical" evidence="7">
    <location>
        <begin position="6"/>
        <end position="28"/>
    </location>
</feature>
<evidence type="ECO:0000256" key="6">
    <source>
        <dbReference type="ARBA" id="ARBA00050768"/>
    </source>
</evidence>
<dbReference type="GO" id="GO:0034486">
    <property type="term" value="P:vacuolar transmembrane transport"/>
    <property type="evidence" value="ECO:0007669"/>
    <property type="project" value="UniProtKB-ARBA"/>
</dbReference>
<keyword evidence="2 7" id="KW-0812">Transmembrane</keyword>
<feature type="transmembrane region" description="Helical" evidence="7">
    <location>
        <begin position="174"/>
        <end position="193"/>
    </location>
</feature>
<keyword evidence="4 7" id="KW-0472">Membrane</keyword>
<dbReference type="Gene3D" id="1.20.1280.290">
    <property type="match status" value="2"/>
</dbReference>
<feature type="transmembrane region" description="Helical" evidence="7">
    <location>
        <begin position="135"/>
        <end position="154"/>
    </location>
</feature>
<organism evidence="8 9">
    <name type="scientific">Gymnopilus dilepis</name>
    <dbReference type="NCBI Taxonomy" id="231916"/>
    <lineage>
        <taxon>Eukaryota</taxon>
        <taxon>Fungi</taxon>
        <taxon>Dikarya</taxon>
        <taxon>Basidiomycota</taxon>
        <taxon>Agaricomycotina</taxon>
        <taxon>Agaricomycetes</taxon>
        <taxon>Agaricomycetidae</taxon>
        <taxon>Agaricales</taxon>
        <taxon>Agaricineae</taxon>
        <taxon>Hymenogastraceae</taxon>
        <taxon>Gymnopilus</taxon>
    </lineage>
</organism>
<dbReference type="InterPro" id="IPR051415">
    <property type="entry name" value="LAAT-1"/>
</dbReference>
<protein>
    <recommendedName>
        <fullName evidence="10">PQ-loop-domain-containing protein</fullName>
    </recommendedName>
</protein>
<dbReference type="EMBL" id="NHYE01005644">
    <property type="protein sequence ID" value="PPQ65856.1"/>
    <property type="molecule type" value="Genomic_DNA"/>
</dbReference>
<dbReference type="PANTHER" id="PTHR16201:SF44">
    <property type="entry name" value="SEVEN TRANSMEMBRANE PROTEIN 1"/>
    <property type="match status" value="1"/>
</dbReference>
<evidence type="ECO:0000313" key="8">
    <source>
        <dbReference type="EMBL" id="PPQ65856.1"/>
    </source>
</evidence>
<comment type="caution">
    <text evidence="8">The sequence shown here is derived from an EMBL/GenBank/DDBJ whole genome shotgun (WGS) entry which is preliminary data.</text>
</comment>
<keyword evidence="9" id="KW-1185">Reference proteome</keyword>
<comment type="catalytic activity">
    <reaction evidence="6">
        <text>L-histidine(out) + L-arginine(in) = L-histidine(in) + L-arginine(out)</text>
        <dbReference type="Rhea" id="RHEA:71063"/>
        <dbReference type="ChEBI" id="CHEBI:32682"/>
        <dbReference type="ChEBI" id="CHEBI:57595"/>
    </reaction>
</comment>
<evidence type="ECO:0000256" key="3">
    <source>
        <dbReference type="ARBA" id="ARBA00022989"/>
    </source>
</evidence>
<dbReference type="FunCoup" id="A0A409VI20">
    <property type="interactions" value="102"/>
</dbReference>
<dbReference type="STRING" id="231916.A0A409VI20"/>
<feature type="transmembrane region" description="Helical" evidence="7">
    <location>
        <begin position="40"/>
        <end position="61"/>
    </location>
</feature>
<dbReference type="PANTHER" id="PTHR16201">
    <property type="entry name" value="SEVEN TRANSMEMBRANE PROTEIN 1-RELATED"/>
    <property type="match status" value="1"/>
</dbReference>
<gene>
    <name evidence="8" type="ORF">CVT26_000790</name>
</gene>